<dbReference type="AlphaFoldDB" id="A0AAU7B0Q7"/>
<reference evidence="3" key="1">
    <citation type="submission" date="2022-12" db="EMBL/GenBank/DDBJ databases">
        <title>Paraconexibacter alkalitolerans sp. nov. and Baekduia alba sp. nov., isolated from soil and emended description of the genera Paraconexibacter (Chun et al., 2020) and Baekduia (An et al., 2020).</title>
        <authorList>
            <person name="Vieira S."/>
            <person name="Huber K.J."/>
            <person name="Geppert A."/>
            <person name="Wolf J."/>
            <person name="Neumann-Schaal M."/>
            <person name="Muesken M."/>
            <person name="Overmann J."/>
        </authorList>
    </citation>
    <scope>NUCLEOTIDE SEQUENCE</scope>
    <source>
        <strain evidence="3">AEG42_29</strain>
    </source>
</reference>
<feature type="signal peptide" evidence="1">
    <location>
        <begin position="1"/>
        <end position="23"/>
    </location>
</feature>
<organism evidence="3">
    <name type="scientific">Paraconexibacter sp. AEG42_29</name>
    <dbReference type="NCBI Taxonomy" id="2997339"/>
    <lineage>
        <taxon>Bacteria</taxon>
        <taxon>Bacillati</taxon>
        <taxon>Actinomycetota</taxon>
        <taxon>Thermoleophilia</taxon>
        <taxon>Solirubrobacterales</taxon>
        <taxon>Paraconexibacteraceae</taxon>
        <taxon>Paraconexibacter</taxon>
    </lineage>
</organism>
<dbReference type="CDD" id="cd05379">
    <property type="entry name" value="CAP_bacterial"/>
    <property type="match status" value="1"/>
</dbReference>
<keyword evidence="1" id="KW-0732">Signal</keyword>
<dbReference type="EMBL" id="CP114014">
    <property type="protein sequence ID" value="XAY07499.1"/>
    <property type="molecule type" value="Genomic_DNA"/>
</dbReference>
<dbReference type="InterPro" id="IPR014044">
    <property type="entry name" value="CAP_dom"/>
</dbReference>
<dbReference type="InterPro" id="IPR035940">
    <property type="entry name" value="CAP_sf"/>
</dbReference>
<evidence type="ECO:0000313" key="3">
    <source>
        <dbReference type="EMBL" id="XAY07499.1"/>
    </source>
</evidence>
<evidence type="ECO:0000259" key="2">
    <source>
        <dbReference type="Pfam" id="PF00188"/>
    </source>
</evidence>
<gene>
    <name evidence="3" type="ORF">DSM112329_04382</name>
</gene>
<dbReference type="Gene3D" id="3.40.33.10">
    <property type="entry name" value="CAP"/>
    <property type="match status" value="1"/>
</dbReference>
<proteinExistence type="predicted"/>
<protein>
    <recommendedName>
        <fullName evidence="2">SCP domain-containing protein</fullName>
    </recommendedName>
</protein>
<evidence type="ECO:0000256" key="1">
    <source>
        <dbReference type="SAM" id="SignalP"/>
    </source>
</evidence>
<feature type="domain" description="SCP" evidence="2">
    <location>
        <begin position="59"/>
        <end position="167"/>
    </location>
</feature>
<dbReference type="Pfam" id="PF00188">
    <property type="entry name" value="CAP"/>
    <property type="match status" value="1"/>
</dbReference>
<accession>A0AAU7B0Q7</accession>
<feature type="chain" id="PRO_5043627239" description="SCP domain-containing protein" evidence="1">
    <location>
        <begin position="24"/>
        <end position="326"/>
    </location>
</feature>
<name>A0AAU7B0Q7_9ACTN</name>
<dbReference type="SUPFAM" id="SSF55797">
    <property type="entry name" value="PR-1-like"/>
    <property type="match status" value="1"/>
</dbReference>
<dbReference type="RefSeq" id="WP_354698691.1">
    <property type="nucleotide sequence ID" value="NZ_CP114014.1"/>
</dbReference>
<dbReference type="PANTHER" id="PTHR31157">
    <property type="entry name" value="SCP DOMAIN-CONTAINING PROTEIN"/>
    <property type="match status" value="1"/>
</dbReference>
<sequence length="326" mass="34800">MRMRLMGAAALVACALAAASAEAGAPIPKLSACKDQDLPYTGKADDVRFRSAVVCLIGRVRQSQRLNVLRRDAKLESAGQKHSATRARTGNLSHGGEPNIVIPRRIKAAGYRAQALNEGIGWGDLDTTTPFEVVSGMMVQYDACAQILDPRFRDLGVGVVAATHRATYDGIPTVHVTVEYGLKRSVRPPATVKRTGPAASCVHRLTGGVAKQGDSLADRALPGPGRPVLRGHPVVVNPDELMVTIACVGTSDCTFDMYFKLTHEPDEARGNSGYELRRGTRAQFTFAVDPDAARRELAAPVPGVDLILRTDAGTDIKTLPLDVSPD</sequence>
<dbReference type="PANTHER" id="PTHR31157:SF1">
    <property type="entry name" value="SCP DOMAIN-CONTAINING PROTEIN"/>
    <property type="match status" value="1"/>
</dbReference>
<dbReference type="KEGG" id="parq:DSM112329_04382"/>